<evidence type="ECO:0000256" key="1">
    <source>
        <dbReference type="ARBA" id="ARBA00022737"/>
    </source>
</evidence>
<evidence type="ECO:0000256" key="2">
    <source>
        <dbReference type="ARBA" id="ARBA00022803"/>
    </source>
</evidence>
<dbReference type="EMBL" id="JALJOS010000002">
    <property type="protein sequence ID" value="KAK9842908.1"/>
    <property type="molecule type" value="Genomic_DNA"/>
</dbReference>
<evidence type="ECO:0000313" key="5">
    <source>
        <dbReference type="Proteomes" id="UP001438707"/>
    </source>
</evidence>
<evidence type="ECO:0000256" key="3">
    <source>
        <dbReference type="SAM" id="MobiDB-lite"/>
    </source>
</evidence>
<keyword evidence="2" id="KW-0802">TPR repeat</keyword>
<sequence length="917" mass="100376">MRARTCWRALQFCQASVKSAPAQTRPGLLATLSLPAVASTFATATAPAGIPDSAAWAGRCESRSHTAQLQRRHHSDDRGPEAGTSQVPESGSSAQEAVADAFERLILEAYKMLQEGEMEKAELLLMEGINSMEPELGKDAVELAQLWDQLALILFFQDKLQEAEPAAVRSLQISMRHFQPHDAPLAMCQLRLGSIMLAQGKAQDALEPLGAAREVLQTSLGTDFEAVGEAQFYTALARLHLTDRSDLPAVAAFDPDLLQGLEQLKQNAGAGALLTATALREHYRLLEGEMAGENWPAVQALFRQQMRLVSALNPGSEDLSLLAYQFGTLQYCQGNQEEAAALLDQSLSIVKSMYKDSDDQVLLRIHRLGTIKSGRPGEQAEAESLLQRSFKHFSSRLGSDNPLTGEARGYLAVVQLRSLLAGHATADAFTRVLNPAKRKELISEMRAGICSMSLGFGNDHLLVQKALADEAELLAGDQHLVGITQTKGPLFDVIFSKCADKATNDDFTTVIDREPEWKDLRSEGVTRGRYNTGLDAACVAPKPRPTPNKAAGFLFIAAALGTNTVEQAKEALRTLLSISSKTLPDSDVALANCDGCNTERRIASFVHTSETRVIGSTAFYCLHCKGDAMRPFSHCDQRTVKELLSFMHGCPSDKLLIAASDHDMDQRLPKIDTSMWNISDTMSLEQLWDDMYVQELEDKFQKLSAVKRMLNRGTYVQFNLLAHVNGALGALAQSIEALQWTDWWQANADRKKTSLVLITPTNLEALQASGTGIHINRANAINIALATHPDSLSGPLATRVFFPPSRLDNILGEPSEGRLDPMNRMHLAVITALGGIVLQQCHGQAVHVPPGWAHCVLNRAANMKVAWETTFLEQSSTYPRIAHLMSKYIGSRAATDYMPYQSMAFTLMRAPTHLLDD</sequence>
<dbReference type="Proteomes" id="UP001438707">
    <property type="component" value="Unassembled WGS sequence"/>
</dbReference>
<keyword evidence="5" id="KW-1185">Reference proteome</keyword>
<protein>
    <recommendedName>
        <fullName evidence="6">JmjC domain-containing protein</fullName>
    </recommendedName>
</protein>
<dbReference type="InterPro" id="IPR011990">
    <property type="entry name" value="TPR-like_helical_dom_sf"/>
</dbReference>
<comment type="caution">
    <text evidence="4">The sequence shown here is derived from an EMBL/GenBank/DDBJ whole genome shotgun (WGS) entry which is preliminary data.</text>
</comment>
<feature type="compositionally biased region" description="Polar residues" evidence="3">
    <location>
        <begin position="83"/>
        <end position="94"/>
    </location>
</feature>
<dbReference type="SUPFAM" id="SSF48452">
    <property type="entry name" value="TPR-like"/>
    <property type="match status" value="1"/>
</dbReference>
<reference evidence="4 5" key="1">
    <citation type="journal article" date="2024" name="Nat. Commun.">
        <title>Phylogenomics reveals the evolutionary origins of lichenization in chlorophyte algae.</title>
        <authorList>
            <person name="Puginier C."/>
            <person name="Libourel C."/>
            <person name="Otte J."/>
            <person name="Skaloud P."/>
            <person name="Haon M."/>
            <person name="Grisel S."/>
            <person name="Petersen M."/>
            <person name="Berrin J.G."/>
            <person name="Delaux P.M."/>
            <person name="Dal Grande F."/>
            <person name="Keller J."/>
        </authorList>
    </citation>
    <scope>NUCLEOTIDE SEQUENCE [LARGE SCALE GENOMIC DNA]</scope>
    <source>
        <strain evidence="4 5">SAG 2145</strain>
    </source>
</reference>
<dbReference type="AlphaFoldDB" id="A0AAW1SB91"/>
<evidence type="ECO:0000313" key="4">
    <source>
        <dbReference type="EMBL" id="KAK9842908.1"/>
    </source>
</evidence>
<dbReference type="Gene3D" id="1.25.40.10">
    <property type="entry name" value="Tetratricopeptide repeat domain"/>
    <property type="match status" value="2"/>
</dbReference>
<dbReference type="PANTHER" id="PTHR45641">
    <property type="entry name" value="TETRATRICOPEPTIDE REPEAT PROTEIN (AFU_ORTHOLOGUE AFUA_6G03870)"/>
    <property type="match status" value="1"/>
</dbReference>
<gene>
    <name evidence="4" type="ORF">WJX74_004211</name>
</gene>
<feature type="region of interest" description="Disordered" evidence="3">
    <location>
        <begin position="61"/>
        <end position="94"/>
    </location>
</feature>
<organism evidence="4 5">
    <name type="scientific">Apatococcus lobatus</name>
    <dbReference type="NCBI Taxonomy" id="904363"/>
    <lineage>
        <taxon>Eukaryota</taxon>
        <taxon>Viridiplantae</taxon>
        <taxon>Chlorophyta</taxon>
        <taxon>core chlorophytes</taxon>
        <taxon>Trebouxiophyceae</taxon>
        <taxon>Chlorellales</taxon>
        <taxon>Chlorellaceae</taxon>
        <taxon>Apatococcus</taxon>
    </lineage>
</organism>
<dbReference type="SUPFAM" id="SSF51197">
    <property type="entry name" value="Clavaminate synthase-like"/>
    <property type="match status" value="1"/>
</dbReference>
<keyword evidence="1" id="KW-0677">Repeat</keyword>
<name>A0AAW1SB91_9CHLO</name>
<accession>A0AAW1SB91</accession>
<evidence type="ECO:0008006" key="6">
    <source>
        <dbReference type="Google" id="ProtNLM"/>
    </source>
</evidence>
<proteinExistence type="predicted"/>